<organism evidence="1">
    <name type="scientific">Anguilla anguilla</name>
    <name type="common">European freshwater eel</name>
    <name type="synonym">Muraena anguilla</name>
    <dbReference type="NCBI Taxonomy" id="7936"/>
    <lineage>
        <taxon>Eukaryota</taxon>
        <taxon>Metazoa</taxon>
        <taxon>Chordata</taxon>
        <taxon>Craniata</taxon>
        <taxon>Vertebrata</taxon>
        <taxon>Euteleostomi</taxon>
        <taxon>Actinopterygii</taxon>
        <taxon>Neopterygii</taxon>
        <taxon>Teleostei</taxon>
        <taxon>Anguilliformes</taxon>
        <taxon>Anguillidae</taxon>
        <taxon>Anguilla</taxon>
    </lineage>
</organism>
<dbReference type="AlphaFoldDB" id="A0A0E9Y0C3"/>
<name>A0A0E9Y0C3_ANGAN</name>
<dbReference type="EMBL" id="GBXM01000140">
    <property type="protein sequence ID" value="JAI08438.1"/>
    <property type="molecule type" value="Transcribed_RNA"/>
</dbReference>
<protein>
    <submittedName>
        <fullName evidence="1">Uncharacterized protein</fullName>
    </submittedName>
</protein>
<evidence type="ECO:0000313" key="1">
    <source>
        <dbReference type="EMBL" id="JAI08438.1"/>
    </source>
</evidence>
<reference evidence="1" key="1">
    <citation type="submission" date="2014-11" db="EMBL/GenBank/DDBJ databases">
        <authorList>
            <person name="Amaro Gonzalez C."/>
        </authorList>
    </citation>
    <scope>NUCLEOTIDE SEQUENCE</scope>
</reference>
<sequence>MYPTTPPNTFLKIPAICSFWHHNDFNFLFLGQPDLLGTTMIFCS</sequence>
<reference evidence="1" key="2">
    <citation type="journal article" date="2015" name="Fish Shellfish Immunol.">
        <title>Early steps in the European eel (Anguilla anguilla)-Vibrio vulnificus interaction in the gills: Role of the RtxA13 toxin.</title>
        <authorList>
            <person name="Callol A."/>
            <person name="Pajuelo D."/>
            <person name="Ebbesson L."/>
            <person name="Teles M."/>
            <person name="MacKenzie S."/>
            <person name="Amaro C."/>
        </authorList>
    </citation>
    <scope>NUCLEOTIDE SEQUENCE</scope>
</reference>
<proteinExistence type="predicted"/>
<accession>A0A0E9Y0C3</accession>